<evidence type="ECO:0000256" key="7">
    <source>
        <dbReference type="ARBA" id="ARBA00022670"/>
    </source>
</evidence>
<dbReference type="Pfam" id="PF02225">
    <property type="entry name" value="PA"/>
    <property type="match status" value="1"/>
</dbReference>
<dbReference type="InterPro" id="IPR041756">
    <property type="entry name" value="M28_SGAP-like"/>
</dbReference>
<dbReference type="EC" id="3.4.-.-" evidence="14"/>
<keyword evidence="6" id="KW-0964">Secreted</keyword>
<dbReference type="EMBL" id="CP099423">
    <property type="protein sequence ID" value="USW54485.1"/>
    <property type="molecule type" value="Genomic_DNA"/>
</dbReference>
<feature type="domain" description="Peptidase M28" evidence="17">
    <location>
        <begin position="258"/>
        <end position="464"/>
    </location>
</feature>
<dbReference type="InterPro" id="IPR045175">
    <property type="entry name" value="M28_fam"/>
</dbReference>
<evidence type="ECO:0000256" key="4">
    <source>
        <dbReference type="ARBA" id="ARBA00011245"/>
    </source>
</evidence>
<dbReference type="GO" id="GO:0005576">
    <property type="term" value="C:extracellular region"/>
    <property type="evidence" value="ECO:0007669"/>
    <property type="project" value="UniProtKB-SubCell"/>
</dbReference>
<evidence type="ECO:0000256" key="8">
    <source>
        <dbReference type="ARBA" id="ARBA00022723"/>
    </source>
</evidence>
<evidence type="ECO:0000256" key="15">
    <source>
        <dbReference type="SAM" id="MobiDB-lite"/>
    </source>
</evidence>
<dbReference type="InterPro" id="IPR003137">
    <property type="entry name" value="PA_domain"/>
</dbReference>
<evidence type="ECO:0000256" key="3">
    <source>
        <dbReference type="ARBA" id="ARBA00005957"/>
    </source>
</evidence>
<feature type="signal peptide" evidence="14">
    <location>
        <begin position="1"/>
        <end position="19"/>
    </location>
</feature>
<evidence type="ECO:0000256" key="2">
    <source>
        <dbReference type="ARBA" id="ARBA00004613"/>
    </source>
</evidence>
<evidence type="ECO:0000259" key="16">
    <source>
        <dbReference type="Pfam" id="PF02225"/>
    </source>
</evidence>
<dbReference type="PANTHER" id="PTHR12147">
    <property type="entry name" value="METALLOPEPTIDASE M28 FAMILY MEMBER"/>
    <property type="match status" value="1"/>
</dbReference>
<evidence type="ECO:0000256" key="10">
    <source>
        <dbReference type="ARBA" id="ARBA00022801"/>
    </source>
</evidence>
<evidence type="ECO:0000256" key="9">
    <source>
        <dbReference type="ARBA" id="ARBA00022729"/>
    </source>
</evidence>
<reference evidence="18" key="1">
    <citation type="submission" date="2022-06" db="EMBL/GenBank/DDBJ databases">
        <title>Complete genome sequences of two strains of the flax pathogen Septoria linicola.</title>
        <authorList>
            <person name="Lapalu N."/>
            <person name="Simon A."/>
            <person name="Demenou B."/>
            <person name="Paumier D."/>
            <person name="Guillot M.-P."/>
            <person name="Gout L."/>
            <person name="Valade R."/>
        </authorList>
    </citation>
    <scope>NUCLEOTIDE SEQUENCE</scope>
    <source>
        <strain evidence="18">SE15195</strain>
    </source>
</reference>
<keyword evidence="13" id="KW-0325">Glycoprotein</keyword>
<dbReference type="CDD" id="cd03876">
    <property type="entry name" value="M28_SGAP_like"/>
    <property type="match status" value="1"/>
</dbReference>
<dbReference type="InterPro" id="IPR007484">
    <property type="entry name" value="Peptidase_M28"/>
</dbReference>
<dbReference type="Gene3D" id="3.50.30.30">
    <property type="match status" value="1"/>
</dbReference>
<evidence type="ECO:0000256" key="14">
    <source>
        <dbReference type="RuleBase" id="RU361240"/>
    </source>
</evidence>
<comment type="subcellular location">
    <subcellularLocation>
        <location evidence="2">Secreted</location>
    </subcellularLocation>
</comment>
<feature type="region of interest" description="Disordered" evidence="15">
    <location>
        <begin position="21"/>
        <end position="56"/>
    </location>
</feature>
<evidence type="ECO:0000256" key="6">
    <source>
        <dbReference type="ARBA" id="ARBA00022525"/>
    </source>
</evidence>
<comment type="cofactor">
    <cofactor evidence="1">
        <name>Zn(2+)</name>
        <dbReference type="ChEBI" id="CHEBI:29105"/>
    </cofactor>
</comment>
<feature type="region of interest" description="Disordered" evidence="15">
    <location>
        <begin position="491"/>
        <end position="530"/>
    </location>
</feature>
<accession>A0A9Q9ASU4</accession>
<comment type="subunit">
    <text evidence="4">Monomer.</text>
</comment>
<feature type="chain" id="PRO_5040534320" description="Peptide hydrolase" evidence="14">
    <location>
        <begin position="20"/>
        <end position="530"/>
    </location>
</feature>
<proteinExistence type="inferred from homology"/>
<dbReference type="Gene3D" id="3.40.630.10">
    <property type="entry name" value="Zn peptidases"/>
    <property type="match status" value="1"/>
</dbReference>
<evidence type="ECO:0000313" key="19">
    <source>
        <dbReference type="Proteomes" id="UP001056384"/>
    </source>
</evidence>
<dbReference type="GO" id="GO:0046872">
    <property type="term" value="F:metal ion binding"/>
    <property type="evidence" value="ECO:0007669"/>
    <property type="project" value="UniProtKB-KW"/>
</dbReference>
<evidence type="ECO:0000256" key="11">
    <source>
        <dbReference type="ARBA" id="ARBA00022833"/>
    </source>
</evidence>
<name>A0A9Q9ASU4_9PEZI</name>
<dbReference type="GO" id="GO:0008235">
    <property type="term" value="F:metalloexopeptidase activity"/>
    <property type="evidence" value="ECO:0007669"/>
    <property type="project" value="InterPro"/>
</dbReference>
<dbReference type="Proteomes" id="UP001056384">
    <property type="component" value="Chromosome 6"/>
</dbReference>
<keyword evidence="7 14" id="KW-0645">Protease</keyword>
<evidence type="ECO:0000259" key="17">
    <source>
        <dbReference type="Pfam" id="PF04389"/>
    </source>
</evidence>
<keyword evidence="11 14" id="KW-0862">Zinc</keyword>
<keyword evidence="10 14" id="KW-0378">Hydrolase</keyword>
<dbReference type="GO" id="GO:0004177">
    <property type="term" value="F:aminopeptidase activity"/>
    <property type="evidence" value="ECO:0007669"/>
    <property type="project" value="UniProtKB-KW"/>
</dbReference>
<dbReference type="Pfam" id="PF04389">
    <property type="entry name" value="Peptidase_M28"/>
    <property type="match status" value="1"/>
</dbReference>
<evidence type="ECO:0000256" key="13">
    <source>
        <dbReference type="ARBA" id="ARBA00023180"/>
    </source>
</evidence>
<dbReference type="SUPFAM" id="SSF52025">
    <property type="entry name" value="PA domain"/>
    <property type="match status" value="1"/>
</dbReference>
<keyword evidence="12" id="KW-0482">Metalloprotease</keyword>
<feature type="domain" description="PA" evidence="16">
    <location>
        <begin position="152"/>
        <end position="235"/>
    </location>
</feature>
<dbReference type="AlphaFoldDB" id="A0A9Q9ASU4"/>
<evidence type="ECO:0000313" key="18">
    <source>
        <dbReference type="EMBL" id="USW54485.1"/>
    </source>
</evidence>
<dbReference type="InterPro" id="IPR046450">
    <property type="entry name" value="PA_dom_sf"/>
</dbReference>
<dbReference type="PANTHER" id="PTHR12147:SF57">
    <property type="entry name" value="PEPTIDE HYDROLASE"/>
    <property type="match status" value="1"/>
</dbReference>
<keyword evidence="5" id="KW-0031">Aminopeptidase</keyword>
<dbReference type="GO" id="GO:0006508">
    <property type="term" value="P:proteolysis"/>
    <property type="evidence" value="ECO:0007669"/>
    <property type="project" value="UniProtKB-KW"/>
</dbReference>
<evidence type="ECO:0000256" key="12">
    <source>
        <dbReference type="ARBA" id="ARBA00023049"/>
    </source>
</evidence>
<evidence type="ECO:0000256" key="5">
    <source>
        <dbReference type="ARBA" id="ARBA00022438"/>
    </source>
</evidence>
<keyword evidence="9 14" id="KW-0732">Signal</keyword>
<feature type="compositionally biased region" description="Basic residues" evidence="15">
    <location>
        <begin position="505"/>
        <end position="516"/>
    </location>
</feature>
<keyword evidence="8 14" id="KW-0479">Metal-binding</keyword>
<protein>
    <recommendedName>
        <fullName evidence="14">Peptide hydrolase</fullName>
        <ecNumber evidence="14">3.4.-.-</ecNumber>
    </recommendedName>
</protein>
<sequence>MVRSSLFLAYTALAAFASAHNSPLEARQEEASIASDDARNGGPKGGPKGKPNVDSKKLQDAIKESALKKKARELEKAAYSTPERNRVFGSPGHENTLKFIEKYLGDEDDYWTFSRQAFTELYSQGSGTFSAGGVSYPLGVFTYSSSTSGTLTAPIIEVANVGCDAADYPADVRGAIALISRGTCPFSQKSTLAKAAGAAGAVVTNNASGSLAGTLGGTGDYVPTGGVSQENGTAIRAALPLQGQLQITSVVENRTTYNIIADSKTGDKNNVVVIGAHSDSVFAGPGINDDGSGTIGILETAIQLAKKKYRLKNALRLGFWSAEEFGLLGSEYYVANLPQEERNKIKLYLNFDMIASPNWQYALYDGDGSAFNQSGPPGSDKIEHFFQDWFKARGIPTKDSEFNGRSDYGPFIAEGVDIPAGGIFTGAEAVKTEQEAAWWGGQAGVAYDPNYHLVGDNYNNLAFEPFLINTKAIAASVAKYTMDTSDIPARASGAKIKTRGDDHHPHGKRNTVKHSHQPGLQCGAEERVSE</sequence>
<dbReference type="SUPFAM" id="SSF53187">
    <property type="entry name" value="Zn-dependent exopeptidases"/>
    <property type="match status" value="1"/>
</dbReference>
<dbReference type="FunFam" id="3.40.630.10:FF:000054">
    <property type="entry name" value="Peptide hydrolase"/>
    <property type="match status" value="1"/>
</dbReference>
<evidence type="ECO:0000256" key="1">
    <source>
        <dbReference type="ARBA" id="ARBA00001947"/>
    </source>
</evidence>
<organism evidence="18 19">
    <name type="scientific">Septoria linicola</name>
    <dbReference type="NCBI Taxonomy" id="215465"/>
    <lineage>
        <taxon>Eukaryota</taxon>
        <taxon>Fungi</taxon>
        <taxon>Dikarya</taxon>
        <taxon>Ascomycota</taxon>
        <taxon>Pezizomycotina</taxon>
        <taxon>Dothideomycetes</taxon>
        <taxon>Dothideomycetidae</taxon>
        <taxon>Mycosphaerellales</taxon>
        <taxon>Mycosphaerellaceae</taxon>
        <taxon>Septoria</taxon>
    </lineage>
</organism>
<comment type="similarity">
    <text evidence="3">Belongs to the peptidase M28 family. M28A subfamily.</text>
</comment>
<keyword evidence="19" id="KW-1185">Reference proteome</keyword>
<gene>
    <name evidence="18" type="ORF">Slin15195_G078040</name>
</gene>